<proteinExistence type="predicted"/>
<evidence type="ECO:0000313" key="2">
    <source>
        <dbReference type="WBParaSite" id="ES5_v2.g16824.t1"/>
    </source>
</evidence>
<accession>A0AC34FHT8</accession>
<organism evidence="1 2">
    <name type="scientific">Panagrolaimus sp. ES5</name>
    <dbReference type="NCBI Taxonomy" id="591445"/>
    <lineage>
        <taxon>Eukaryota</taxon>
        <taxon>Metazoa</taxon>
        <taxon>Ecdysozoa</taxon>
        <taxon>Nematoda</taxon>
        <taxon>Chromadorea</taxon>
        <taxon>Rhabditida</taxon>
        <taxon>Tylenchina</taxon>
        <taxon>Panagrolaimomorpha</taxon>
        <taxon>Panagrolaimoidea</taxon>
        <taxon>Panagrolaimidae</taxon>
        <taxon>Panagrolaimus</taxon>
    </lineage>
</organism>
<sequence>MERSDQICHLCKLPITDDKWKDILEKTYHNDCMECGGCRKRVGFEKYILRENVAFCPECDASMINGKAAVSQWSHDLQGRQCIICKSTAVGQRLLRGGKIYCSNCYHCYHCQLAMKNDNCLILLDRLYCFGCEKEYNAQRYFLAKCGSGPLVLTFL</sequence>
<dbReference type="Proteomes" id="UP000887579">
    <property type="component" value="Unplaced"/>
</dbReference>
<reference evidence="2" key="1">
    <citation type="submission" date="2022-11" db="UniProtKB">
        <authorList>
            <consortium name="WormBaseParasite"/>
        </authorList>
    </citation>
    <scope>IDENTIFICATION</scope>
</reference>
<name>A0AC34FHT8_9BILA</name>
<dbReference type="WBParaSite" id="ES5_v2.g16824.t1">
    <property type="protein sequence ID" value="ES5_v2.g16824.t1"/>
    <property type="gene ID" value="ES5_v2.g16824"/>
</dbReference>
<evidence type="ECO:0000313" key="1">
    <source>
        <dbReference type="Proteomes" id="UP000887579"/>
    </source>
</evidence>
<protein>
    <submittedName>
        <fullName evidence="2">LIM zinc-binding domain-containing protein</fullName>
    </submittedName>
</protein>